<keyword evidence="4" id="KW-0010">Activator</keyword>
<name>A0AA42B0V1_PAPNU</name>
<feature type="compositionally biased region" description="Gly residues" evidence="8">
    <location>
        <begin position="71"/>
        <end position="88"/>
    </location>
</feature>
<accession>A0AA42B0V1</accession>
<evidence type="ECO:0000256" key="7">
    <source>
        <dbReference type="ARBA" id="ARBA00024343"/>
    </source>
</evidence>
<dbReference type="Proteomes" id="UP001177140">
    <property type="component" value="Unassembled WGS sequence"/>
</dbReference>
<dbReference type="CDD" id="cd00018">
    <property type="entry name" value="AP2"/>
    <property type="match status" value="1"/>
</dbReference>
<dbReference type="InterPro" id="IPR045277">
    <property type="entry name" value="DRE1A-I"/>
</dbReference>
<keyword evidence="5" id="KW-0804">Transcription</keyword>
<dbReference type="GO" id="GO:0005634">
    <property type="term" value="C:nucleus"/>
    <property type="evidence" value="ECO:0007669"/>
    <property type="project" value="UniProtKB-SubCell"/>
</dbReference>
<dbReference type="PROSITE" id="PS51032">
    <property type="entry name" value="AP2_ERF"/>
    <property type="match status" value="1"/>
</dbReference>
<sequence length="294" mass="31060">MKKNDLIAAANVQQRGDPTPQQPPVNIVLVPPDPLAQASEVSHQLPNQHQLPITTITTATSPSSSSSSSSTGGGGAAAAGCSGGGGGRLTTTRRHQPITTTGKHPVYRGIRCRSGKWVSEVREPRKTTRIWLGTFQTPEMAAIAYDVAALALKGINDAVLNFPNSVSSYPVPASSSPSDIRAAATAAAAASVASSNLERIISSQSTGQDDIKEDGLTDIKKDEAAGPSVDTMTDDANRNENENDQFIDEEEIFNMPKLLLNMAEGMLVSPPRIISPPSHDSPENSDCESLWNYS</sequence>
<dbReference type="AlphaFoldDB" id="A0AA42B0V1"/>
<evidence type="ECO:0000256" key="8">
    <source>
        <dbReference type="SAM" id="MobiDB-lite"/>
    </source>
</evidence>
<keyword evidence="3" id="KW-0238">DNA-binding</keyword>
<dbReference type="InterPro" id="IPR016177">
    <property type="entry name" value="DNA-bd_dom_sf"/>
</dbReference>
<keyword evidence="2" id="KW-0805">Transcription regulation</keyword>
<evidence type="ECO:0000313" key="10">
    <source>
        <dbReference type="EMBL" id="MCL7047175.1"/>
    </source>
</evidence>
<feature type="compositionally biased region" description="Low complexity" evidence="8">
    <location>
        <begin position="57"/>
        <end position="70"/>
    </location>
</feature>
<feature type="compositionally biased region" description="Basic and acidic residues" evidence="8">
    <location>
        <begin position="209"/>
        <end position="224"/>
    </location>
</feature>
<dbReference type="InterPro" id="IPR036955">
    <property type="entry name" value="AP2/ERF_dom_sf"/>
</dbReference>
<feature type="region of interest" description="Disordered" evidence="8">
    <location>
        <begin position="203"/>
        <end position="243"/>
    </location>
</feature>
<feature type="region of interest" description="Disordered" evidence="8">
    <location>
        <begin position="1"/>
        <end position="27"/>
    </location>
</feature>
<gene>
    <name evidence="10" type="ORF">MKW94_009783</name>
</gene>
<dbReference type="Pfam" id="PF00847">
    <property type="entry name" value="AP2"/>
    <property type="match status" value="1"/>
</dbReference>
<feature type="domain" description="AP2/ERF" evidence="9">
    <location>
        <begin position="106"/>
        <end position="163"/>
    </location>
</feature>
<protein>
    <recommendedName>
        <fullName evidence="9">AP2/ERF domain-containing protein</fullName>
    </recommendedName>
</protein>
<comment type="similarity">
    <text evidence="7">Belongs to the AP2/ERF transcription factor family. ERF subfamily.</text>
</comment>
<dbReference type="SUPFAM" id="SSF54171">
    <property type="entry name" value="DNA-binding domain"/>
    <property type="match status" value="1"/>
</dbReference>
<comment type="caution">
    <text evidence="10">The sequence shown here is derived from an EMBL/GenBank/DDBJ whole genome shotgun (WGS) entry which is preliminary data.</text>
</comment>
<dbReference type="SMART" id="SM00380">
    <property type="entry name" value="AP2"/>
    <property type="match status" value="1"/>
</dbReference>
<evidence type="ECO:0000256" key="4">
    <source>
        <dbReference type="ARBA" id="ARBA00023159"/>
    </source>
</evidence>
<evidence type="ECO:0000259" key="9">
    <source>
        <dbReference type="PROSITE" id="PS51032"/>
    </source>
</evidence>
<dbReference type="Gene3D" id="3.30.730.10">
    <property type="entry name" value="AP2/ERF domain"/>
    <property type="match status" value="1"/>
</dbReference>
<evidence type="ECO:0000256" key="5">
    <source>
        <dbReference type="ARBA" id="ARBA00023163"/>
    </source>
</evidence>
<comment type="subcellular location">
    <subcellularLocation>
        <location evidence="1">Nucleus</location>
    </subcellularLocation>
</comment>
<evidence type="ECO:0000256" key="6">
    <source>
        <dbReference type="ARBA" id="ARBA00023242"/>
    </source>
</evidence>
<evidence type="ECO:0000313" key="11">
    <source>
        <dbReference type="Proteomes" id="UP001177140"/>
    </source>
</evidence>
<reference evidence="10" key="1">
    <citation type="submission" date="2022-03" db="EMBL/GenBank/DDBJ databases">
        <title>A functionally conserved STORR gene fusion in Papaver species that diverged 16.8 million years ago.</title>
        <authorList>
            <person name="Catania T."/>
        </authorList>
    </citation>
    <scope>NUCLEOTIDE SEQUENCE</scope>
    <source>
        <strain evidence="10">S-191538</strain>
    </source>
</reference>
<evidence type="ECO:0000256" key="2">
    <source>
        <dbReference type="ARBA" id="ARBA00023015"/>
    </source>
</evidence>
<dbReference type="PANTHER" id="PTHR31839:SF85">
    <property type="entry name" value="AP2_ERF DOMAIN-CONTAINING PROTEIN"/>
    <property type="match status" value="1"/>
</dbReference>
<feature type="region of interest" description="Disordered" evidence="8">
    <location>
        <begin position="270"/>
        <end position="294"/>
    </location>
</feature>
<evidence type="ECO:0000256" key="1">
    <source>
        <dbReference type="ARBA" id="ARBA00004123"/>
    </source>
</evidence>
<keyword evidence="11" id="KW-1185">Reference proteome</keyword>
<feature type="region of interest" description="Disordered" evidence="8">
    <location>
        <begin position="57"/>
        <end position="103"/>
    </location>
</feature>
<dbReference type="PANTHER" id="PTHR31839">
    <property type="entry name" value="DEHYDRATION-RESPONSIVE ELEMENT-BINDING PROTEIN 1D"/>
    <property type="match status" value="1"/>
</dbReference>
<dbReference type="InterPro" id="IPR001471">
    <property type="entry name" value="AP2/ERF_dom"/>
</dbReference>
<organism evidence="10 11">
    <name type="scientific">Papaver nudicaule</name>
    <name type="common">Iceland poppy</name>
    <dbReference type="NCBI Taxonomy" id="74823"/>
    <lineage>
        <taxon>Eukaryota</taxon>
        <taxon>Viridiplantae</taxon>
        <taxon>Streptophyta</taxon>
        <taxon>Embryophyta</taxon>
        <taxon>Tracheophyta</taxon>
        <taxon>Spermatophyta</taxon>
        <taxon>Magnoliopsida</taxon>
        <taxon>Ranunculales</taxon>
        <taxon>Papaveraceae</taxon>
        <taxon>Papaveroideae</taxon>
        <taxon>Papaver</taxon>
    </lineage>
</organism>
<dbReference type="EMBL" id="JAJJMA010290157">
    <property type="protein sequence ID" value="MCL7047175.1"/>
    <property type="molecule type" value="Genomic_DNA"/>
</dbReference>
<dbReference type="GO" id="GO:0003677">
    <property type="term" value="F:DNA binding"/>
    <property type="evidence" value="ECO:0007669"/>
    <property type="project" value="UniProtKB-KW"/>
</dbReference>
<dbReference type="GO" id="GO:0003700">
    <property type="term" value="F:DNA-binding transcription factor activity"/>
    <property type="evidence" value="ECO:0007669"/>
    <property type="project" value="InterPro"/>
</dbReference>
<evidence type="ECO:0000256" key="3">
    <source>
        <dbReference type="ARBA" id="ARBA00023125"/>
    </source>
</evidence>
<proteinExistence type="inferred from homology"/>
<keyword evidence="6" id="KW-0539">Nucleus</keyword>